<dbReference type="Gene3D" id="2.60.40.10">
    <property type="entry name" value="Immunoglobulins"/>
    <property type="match status" value="1"/>
</dbReference>
<dbReference type="InterPro" id="IPR007110">
    <property type="entry name" value="Ig-like_dom"/>
</dbReference>
<feature type="chain" id="PRO_5044548729" description="Lymphocyte antigen 6 complex locus protein G6d" evidence="11">
    <location>
        <begin position="20"/>
        <end position="333"/>
    </location>
</feature>
<comment type="subunit">
    <text evidence="2">Homodimer.</text>
</comment>
<dbReference type="EMBL" id="KU253678">
    <property type="protein sequence ID" value="APT43274.1"/>
    <property type="molecule type" value="mRNA"/>
</dbReference>
<keyword evidence="9" id="KW-0449">Lipoprotein</keyword>
<dbReference type="Pfam" id="PF07686">
    <property type="entry name" value="V-set"/>
    <property type="match status" value="1"/>
</dbReference>
<dbReference type="AlphaFoldDB" id="A0A140TAE8"/>
<dbReference type="FunFam" id="2.10.60.10:FF:000040">
    <property type="entry name" value="Lymphocyte antigen 6 complex locus G6D"/>
    <property type="match status" value="1"/>
</dbReference>
<dbReference type="Gene3D" id="2.10.60.10">
    <property type="entry name" value="CD59"/>
    <property type="match status" value="1"/>
</dbReference>
<reference evidence="14" key="3">
    <citation type="submission" date="2025-05" db="UniProtKB">
        <authorList>
            <consortium name="Ensembl"/>
        </authorList>
    </citation>
    <scope>IDENTIFICATION</scope>
    <source>
        <strain evidence="14">Brown Norway</strain>
    </source>
</reference>
<dbReference type="ExpressionAtlas" id="A0A140TAE8">
    <property type="expression patterns" value="baseline"/>
</dbReference>
<dbReference type="Proteomes" id="UP000002494">
    <property type="component" value="Chromosome 20"/>
</dbReference>
<keyword evidence="7" id="KW-1015">Disulfide bond</keyword>
<keyword evidence="8" id="KW-0325">Glycoprotein</keyword>
<dbReference type="GO" id="GO:0098552">
    <property type="term" value="C:side of membrane"/>
    <property type="evidence" value="ECO:0007669"/>
    <property type="project" value="UniProtKB-KW"/>
</dbReference>
<evidence type="ECO:0000259" key="12">
    <source>
        <dbReference type="PROSITE" id="PS50835"/>
    </source>
</evidence>
<dbReference type="Pfam" id="PF00021">
    <property type="entry name" value="UPAR_LY6"/>
    <property type="match status" value="1"/>
</dbReference>
<keyword evidence="3" id="KW-1003">Cell membrane</keyword>
<keyword evidence="5 11" id="KW-0732">Signal</keyword>
<dbReference type="GO" id="GO:0005886">
    <property type="term" value="C:plasma membrane"/>
    <property type="evidence" value="ECO:0007669"/>
    <property type="project" value="UniProtKB-SubCell"/>
</dbReference>
<proteinExistence type="evidence at transcript level"/>
<dbReference type="PANTHER" id="PTHR32286:SF10">
    <property type="entry name" value="LYMPHOCYTE ANTIGEN 6 COMPLEX LOCUS PROTEIN G6F"/>
    <property type="match status" value="1"/>
</dbReference>
<protein>
    <recommendedName>
        <fullName evidence="10">Lymphocyte antigen 6 complex locus protein G6d</fullName>
    </recommendedName>
</protein>
<organism evidence="14 15">
    <name type="scientific">Rattus norvegicus</name>
    <name type="common">Rat</name>
    <dbReference type="NCBI Taxonomy" id="10116"/>
    <lineage>
        <taxon>Eukaryota</taxon>
        <taxon>Metazoa</taxon>
        <taxon>Chordata</taxon>
        <taxon>Craniata</taxon>
        <taxon>Vertebrata</taxon>
        <taxon>Euteleostomi</taxon>
        <taxon>Mammalia</taxon>
        <taxon>Eutheria</taxon>
        <taxon>Euarchontoglires</taxon>
        <taxon>Glires</taxon>
        <taxon>Rodentia</taxon>
        <taxon>Myomorpha</taxon>
        <taxon>Muroidea</taxon>
        <taxon>Muridae</taxon>
        <taxon>Murinae</taxon>
        <taxon>Rattus</taxon>
    </lineage>
</organism>
<evidence type="ECO:0000256" key="4">
    <source>
        <dbReference type="ARBA" id="ARBA00022622"/>
    </source>
</evidence>
<dbReference type="Ensembl" id="ENSRNOT00000037613.7">
    <property type="protein sequence ID" value="ENSRNOP00000035547.6"/>
    <property type="gene ID" value="ENSRNOG00000027225.9"/>
</dbReference>
<evidence type="ECO:0000313" key="14">
    <source>
        <dbReference type="Ensembl" id="ENSRNOP00000035547.6"/>
    </source>
</evidence>
<dbReference type="SUPFAM" id="SSF48726">
    <property type="entry name" value="Immunoglobulin"/>
    <property type="match status" value="1"/>
</dbReference>
<evidence type="ECO:0000256" key="7">
    <source>
        <dbReference type="ARBA" id="ARBA00023157"/>
    </source>
</evidence>
<evidence type="ECO:0000256" key="11">
    <source>
        <dbReference type="SAM" id="SignalP"/>
    </source>
</evidence>
<evidence type="ECO:0000313" key="16">
    <source>
        <dbReference type="RGD" id="1303064"/>
    </source>
</evidence>
<evidence type="ECO:0000256" key="3">
    <source>
        <dbReference type="ARBA" id="ARBA00022475"/>
    </source>
</evidence>
<evidence type="ECO:0000256" key="2">
    <source>
        <dbReference type="ARBA" id="ARBA00011738"/>
    </source>
</evidence>
<dbReference type="RGD" id="1303064">
    <property type="gene designation" value="Ly6g6d"/>
</dbReference>
<reference evidence="13" key="2">
    <citation type="submission" date="2015-12" db="EMBL/GenBank/DDBJ databases">
        <title>Alternative splicing and transcription induced chimerism in G6F and Ly6G6D among mammals.</title>
        <authorList>
            <person name="Lopez-Diez R."/>
            <person name="Rastrojo A."/>
            <person name="Hernandez-Torres F."/>
            <person name="Aguado B."/>
        </authorList>
    </citation>
    <scope>NUCLEOTIDE SEQUENCE</scope>
</reference>
<evidence type="ECO:0000313" key="15">
    <source>
        <dbReference type="Proteomes" id="UP000002494"/>
    </source>
</evidence>
<evidence type="ECO:0000256" key="9">
    <source>
        <dbReference type="ARBA" id="ARBA00023288"/>
    </source>
</evidence>
<keyword evidence="15" id="KW-1185">Reference proteome</keyword>
<evidence type="ECO:0000256" key="5">
    <source>
        <dbReference type="ARBA" id="ARBA00022729"/>
    </source>
</evidence>
<dbReference type="InterPro" id="IPR016054">
    <property type="entry name" value="LY6_UPA_recep-like"/>
</dbReference>
<evidence type="ECO:0000313" key="13">
    <source>
        <dbReference type="EMBL" id="APT43274.1"/>
    </source>
</evidence>
<dbReference type="InterPro" id="IPR013106">
    <property type="entry name" value="Ig_V-set"/>
</dbReference>
<comment type="subcellular location">
    <subcellularLocation>
        <location evidence="1">Cell membrane</location>
        <topology evidence="1">Lipid-anchor</topology>
        <topology evidence="1">GPI-anchor</topology>
    </subcellularLocation>
</comment>
<dbReference type="InterPro" id="IPR036179">
    <property type="entry name" value="Ig-like_dom_sf"/>
</dbReference>
<sequence length="333" mass="36290">MAMVVFLLLYLCGHPQAAADNIQTLYVPSGESMEMPCPSPPSLLGGQLLTWFRSPVSGSSTILVAQVQVDRPISDLGKADPDSRFKVLGNYSLRLEGSRDEDAGRYWCTVMDQNHKYQNWRVYDVSVLKGSQFSVKSPDGLSCSALLCSVVPARRLDSVTWLEGRNPVRGHAQYFWGEGAALLLVCPTEGVPETRSRRPRNIRCLMPQNKRFSFSVAGQRMRCYDCGGGPSNSCKQTVITCGEGERCGFLDRKPQPSSEQAKQPSATLSHHYPACVATHHCNQVAIESVGDVTFTTQKNCCFGDLCNGAVASSSTPLCILAAVTTLAWLLSGQ</sequence>
<dbReference type="Bgee" id="ENSRNOG00000027225">
    <property type="expression patterns" value="Expressed in spleen and 3 other cell types or tissues"/>
</dbReference>
<dbReference type="SUPFAM" id="SSF57302">
    <property type="entry name" value="Snake toxin-like"/>
    <property type="match status" value="1"/>
</dbReference>
<dbReference type="RGD" id="1303333">
    <property type="gene designation" value="Ly6g6f"/>
</dbReference>
<dbReference type="PANTHER" id="PTHR32286">
    <property type="entry name" value="LYMPHOCYTE ANTIGEN 6 COMPLEX LOCUS PROTEIN G6F"/>
    <property type="match status" value="1"/>
</dbReference>
<evidence type="ECO:0000256" key="6">
    <source>
        <dbReference type="ARBA" id="ARBA00023136"/>
    </source>
</evidence>
<accession>A0A140TAE8</accession>
<dbReference type="InterPro" id="IPR013783">
    <property type="entry name" value="Ig-like_fold"/>
</dbReference>
<reference evidence="14 15" key="1">
    <citation type="journal article" date="2004" name="Nature">
        <title>Genome sequence of the Brown Norway rat yields insights into mammalian evolution.</title>
        <authorList>
            <consortium name="Rat Genome Sequencing Project Consortium"/>
            <person name="Gibbs R.A."/>
            <person name="Weinstock G.M."/>
            <person name="Metzker M.L."/>
            <person name="Muzny D.M."/>
            <person name="Sodergren E.J."/>
            <person name="Scherer S."/>
            <person name="Scott G."/>
            <person name="Steffen D."/>
            <person name="Worley K.C."/>
            <person name="Burch P.E."/>
            <person name="Okwuonu G."/>
            <person name="Hines S."/>
            <person name="Lewis L."/>
            <person name="Deramo C."/>
            <person name="Delgado O."/>
            <person name="Dugan-Rocha S."/>
            <person name="Miner G."/>
            <person name="Morgan M."/>
            <person name="Hawes A."/>
            <person name="Gill R."/>
            <person name="Holt R.A."/>
            <person name="Adams M.D."/>
            <person name="Amanatides P.G."/>
            <person name="Baden-Tillson H."/>
            <person name="Barnstead M."/>
            <person name="Chin S."/>
            <person name="Evans C.A."/>
            <person name="Ferriera S."/>
            <person name="Fosler C."/>
            <person name="Glodek A."/>
            <person name="Gu Z."/>
            <person name="Jennings D."/>
            <person name="Kraft C.L."/>
            <person name="Nguyen T."/>
            <person name="Pfannkoch C.M."/>
            <person name="Sitter C."/>
            <person name="Sutton G.G."/>
            <person name="Venter J.C."/>
            <person name="Woodage T."/>
            <person name="Smith D."/>
            <person name="Lee H.-M."/>
            <person name="Gustafson E."/>
            <person name="Cahill P."/>
            <person name="Kana A."/>
            <person name="Doucette-Stamm L."/>
            <person name="Weinstock K."/>
            <person name="Fechtel K."/>
            <person name="Weiss R.B."/>
            <person name="Dunn D.M."/>
            <person name="Green E.D."/>
            <person name="Blakesley R.W."/>
            <person name="Bouffard G.G."/>
            <person name="De Jong P.J."/>
            <person name="Osoegawa K."/>
            <person name="Zhu B."/>
            <person name="Marra M."/>
            <person name="Schein J."/>
            <person name="Bosdet I."/>
            <person name="Fjell C."/>
            <person name="Jones S."/>
            <person name="Krzywinski M."/>
            <person name="Mathewson C."/>
            <person name="Siddiqui A."/>
            <person name="Wye N."/>
            <person name="McPherson J."/>
            <person name="Zhao S."/>
            <person name="Fraser C.M."/>
            <person name="Shetty J."/>
            <person name="Shatsman S."/>
            <person name="Geer K."/>
            <person name="Chen Y."/>
            <person name="Abramzon S."/>
            <person name="Nierman W.C."/>
            <person name="Havlak P.H."/>
            <person name="Chen R."/>
            <person name="Durbin K.J."/>
            <person name="Egan A."/>
            <person name="Ren Y."/>
            <person name="Song X.-Z."/>
            <person name="Li B."/>
            <person name="Liu Y."/>
            <person name="Qin X."/>
            <person name="Cawley S."/>
            <person name="Cooney A.J."/>
            <person name="D'Souza L.M."/>
            <person name="Martin K."/>
            <person name="Wu J.Q."/>
            <person name="Gonzalez-Garay M.L."/>
            <person name="Jackson A.R."/>
            <person name="Kalafus K.J."/>
            <person name="McLeod M.P."/>
            <person name="Milosavljevic A."/>
            <person name="Virk D."/>
            <person name="Volkov A."/>
            <person name="Wheeler D.A."/>
            <person name="Zhang Z."/>
            <person name="Bailey J.A."/>
            <person name="Eichler E.E."/>
            <person name="Tuzun E."/>
            <person name="Birney E."/>
            <person name="Mongin E."/>
            <person name="Ureta-Vidal A."/>
            <person name="Woodwark C."/>
            <person name="Zdobnov E."/>
            <person name="Bork P."/>
            <person name="Suyama M."/>
            <person name="Torrents D."/>
            <person name="Alexandersson M."/>
            <person name="Trask B.J."/>
            <person name="Young J.M."/>
            <person name="Huang H."/>
            <person name="Wang H."/>
            <person name="Xing H."/>
            <person name="Daniels S."/>
            <person name="Gietzen D."/>
            <person name="Schmidt J."/>
            <person name="Stevens K."/>
            <person name="Vitt U."/>
            <person name="Wingrove J."/>
            <person name="Camara F."/>
            <person name="Mar Alba M."/>
            <person name="Abril J.F."/>
            <person name="Guigo R."/>
            <person name="Smit A."/>
            <person name="Dubchak I."/>
            <person name="Rubin E.M."/>
            <person name="Couronne O."/>
            <person name="Poliakov A."/>
            <person name="Huebner N."/>
            <person name="Ganten D."/>
            <person name="Goesele C."/>
            <person name="Hummel O."/>
            <person name="Kreitler T."/>
            <person name="Lee Y.-A."/>
            <person name="Monti J."/>
            <person name="Schulz H."/>
            <person name="Zimdahl H."/>
            <person name="Himmelbauer H."/>
            <person name="Lehrach H."/>
            <person name="Jacob H.J."/>
            <person name="Bromberg S."/>
            <person name="Gullings-Handley J."/>
            <person name="Jensen-Seaman M.I."/>
            <person name="Kwitek A.E."/>
            <person name="Lazar J."/>
            <person name="Pasko D."/>
            <person name="Tonellato P.J."/>
            <person name="Twigger S."/>
            <person name="Ponting C.P."/>
            <person name="Duarte J.M."/>
            <person name="Rice S."/>
            <person name="Goodstadt L."/>
            <person name="Beatson S.A."/>
            <person name="Emes R.D."/>
            <person name="Winter E.E."/>
            <person name="Webber C."/>
            <person name="Brandt P."/>
            <person name="Nyakatura G."/>
            <person name="Adetobi M."/>
            <person name="Chiaromonte F."/>
            <person name="Elnitski L."/>
            <person name="Eswara P."/>
            <person name="Hardison R.C."/>
            <person name="Hou M."/>
            <person name="Kolbe D."/>
            <person name="Makova K."/>
            <person name="Miller W."/>
            <person name="Nekrutenko A."/>
            <person name="Riemer C."/>
            <person name="Schwartz S."/>
            <person name="Taylor J."/>
            <person name="Yang S."/>
            <person name="Zhang Y."/>
            <person name="Lindpaintner K."/>
            <person name="Andrews T.D."/>
            <person name="Caccamo M."/>
            <person name="Clamp M."/>
            <person name="Clarke L."/>
            <person name="Curwen V."/>
            <person name="Durbin R.M."/>
            <person name="Eyras E."/>
            <person name="Searle S.M."/>
            <person name="Cooper G.M."/>
            <person name="Batzoglou S."/>
            <person name="Brudno M."/>
            <person name="Sidow A."/>
            <person name="Stone E.A."/>
            <person name="Payseur B.A."/>
            <person name="Bourque G."/>
            <person name="Lopez-Otin C."/>
            <person name="Puente X.S."/>
            <person name="Chakrabarti K."/>
            <person name="Chatterji S."/>
            <person name="Dewey C."/>
            <person name="Pachter L."/>
            <person name="Bray N."/>
            <person name="Yap V.B."/>
            <person name="Caspi A."/>
            <person name="Tesler G."/>
            <person name="Pevzner P.A."/>
            <person name="Haussler D."/>
            <person name="Roskin K.M."/>
            <person name="Baertsch R."/>
            <person name="Clawson H."/>
            <person name="Furey T.S."/>
            <person name="Hinrichs A.S."/>
            <person name="Karolchik D."/>
            <person name="Kent W.J."/>
            <person name="Rosenbloom K.R."/>
            <person name="Trumbower H."/>
            <person name="Weirauch M."/>
            <person name="Cooper D.N."/>
            <person name="Stenson P.D."/>
            <person name="Ma B."/>
            <person name="Brent M."/>
            <person name="Arumugam M."/>
            <person name="Shteynberg D."/>
            <person name="Copley R.R."/>
            <person name="Taylor M.S."/>
            <person name="Riethman H."/>
            <person name="Mudunuri U."/>
            <person name="Peterson J."/>
            <person name="Guyer M."/>
            <person name="Felsenfeld A."/>
            <person name="Old S."/>
            <person name="Mockrin S."/>
            <person name="Collins F.S."/>
        </authorList>
    </citation>
    <scope>NUCLEOTIDE SEQUENCE [LARGE SCALE GENOMIC DNA]</scope>
    <source>
        <strain evidence="14 15">Brown Norway</strain>
    </source>
</reference>
<evidence type="ECO:0000256" key="1">
    <source>
        <dbReference type="ARBA" id="ARBA00004609"/>
    </source>
</evidence>
<accession>A0A1L6ZA30</accession>
<feature type="signal peptide" evidence="11">
    <location>
        <begin position="1"/>
        <end position="19"/>
    </location>
</feature>
<dbReference type="CDD" id="cd23547">
    <property type="entry name" value="TFP_LU_ECD_Ly6G6d"/>
    <property type="match status" value="1"/>
</dbReference>
<dbReference type="PROSITE" id="PS50835">
    <property type="entry name" value="IG_LIKE"/>
    <property type="match status" value="1"/>
</dbReference>
<dbReference type="InterPro" id="IPR003599">
    <property type="entry name" value="Ig_sub"/>
</dbReference>
<gene>
    <name evidence="14 17" type="primary">Ly6g6f</name>
    <name evidence="13" type="synonym">g6g-ly6g6d</name>
    <name evidence="16" type="synonym">Ly6g6d</name>
</gene>
<evidence type="ECO:0000256" key="8">
    <source>
        <dbReference type="ARBA" id="ARBA00023180"/>
    </source>
</evidence>
<dbReference type="VEuPathDB" id="HostDB:ENSRNOG00000027225"/>
<evidence type="ECO:0000313" key="17">
    <source>
        <dbReference type="RGD" id="1303333"/>
    </source>
</evidence>
<keyword evidence="4" id="KW-0336">GPI-anchor</keyword>
<dbReference type="InterPro" id="IPR045860">
    <property type="entry name" value="Snake_toxin-like_sf"/>
</dbReference>
<dbReference type="InterPro" id="IPR026524">
    <property type="entry name" value="LY6G6d/LY6G6f"/>
</dbReference>
<keyword evidence="6" id="KW-0472">Membrane</keyword>
<name>A0A140TAE8_RAT</name>
<feature type="domain" description="Ig-like" evidence="12">
    <location>
        <begin position="15"/>
        <end position="110"/>
    </location>
</feature>
<evidence type="ECO:0000256" key="10">
    <source>
        <dbReference type="ARBA" id="ARBA00068013"/>
    </source>
</evidence>
<dbReference type="SMART" id="SM00409">
    <property type="entry name" value="IG"/>
    <property type="match status" value="1"/>
</dbReference>
<dbReference type="GeneTree" id="ENSGT00390000015960"/>